<dbReference type="OrthoDB" id="9995857at2"/>
<dbReference type="STRING" id="860235.AOZ06_40770"/>
<accession>A0A0N9ICL5</accession>
<dbReference type="RefSeq" id="WP_054294251.1">
    <property type="nucleotide sequence ID" value="NZ_CP012752.1"/>
</dbReference>
<dbReference type="KEGG" id="kphy:AOZ06_40770"/>
<gene>
    <name evidence="1" type="ORF">AOZ06_40770</name>
</gene>
<reference evidence="1 2" key="1">
    <citation type="submission" date="2015-07" db="EMBL/GenBank/DDBJ databases">
        <title>Genome sequencing of Kibdelosporangium phytohabitans.</title>
        <authorList>
            <person name="Qin S."/>
            <person name="Xing K."/>
        </authorList>
    </citation>
    <scope>NUCLEOTIDE SEQUENCE [LARGE SCALE GENOMIC DNA]</scope>
    <source>
        <strain evidence="1 2">KLBMP1111</strain>
    </source>
</reference>
<dbReference type="Proteomes" id="UP000063699">
    <property type="component" value="Chromosome"/>
</dbReference>
<protein>
    <submittedName>
        <fullName evidence="1">Uncharacterized protein</fullName>
    </submittedName>
</protein>
<evidence type="ECO:0000313" key="2">
    <source>
        <dbReference type="Proteomes" id="UP000063699"/>
    </source>
</evidence>
<proteinExistence type="predicted"/>
<evidence type="ECO:0000313" key="1">
    <source>
        <dbReference type="EMBL" id="ALG12356.1"/>
    </source>
</evidence>
<organism evidence="1 2">
    <name type="scientific">Kibdelosporangium phytohabitans</name>
    <dbReference type="NCBI Taxonomy" id="860235"/>
    <lineage>
        <taxon>Bacteria</taxon>
        <taxon>Bacillati</taxon>
        <taxon>Actinomycetota</taxon>
        <taxon>Actinomycetes</taxon>
        <taxon>Pseudonocardiales</taxon>
        <taxon>Pseudonocardiaceae</taxon>
        <taxon>Kibdelosporangium</taxon>
    </lineage>
</organism>
<keyword evidence="2" id="KW-1185">Reference proteome</keyword>
<dbReference type="AlphaFoldDB" id="A0A0N9ICL5"/>
<sequence>MGDEQRFCYSARDIRKALRESSPEDAPRGLIEGFKAFVASDKTARARLAGNHPKRRRLLDRAEDLPFTVHQDLMRLGPEGALMPDARDVLCHEWHLEPPDRRSMANQAEAALLLVRFLALLVLTASRTHPFMVLLVLSQLLEAKQTPQNSATWPAPQNRPARVVKPPGQLVLAEPRLARAPNLARPSSPCAARTVPGCVRLGGAL</sequence>
<name>A0A0N9ICL5_9PSEU</name>
<dbReference type="EMBL" id="CP012752">
    <property type="protein sequence ID" value="ALG12356.1"/>
    <property type="molecule type" value="Genomic_DNA"/>
</dbReference>